<evidence type="ECO:0000313" key="2">
    <source>
        <dbReference type="EMBL" id="QAV20276.1"/>
    </source>
</evidence>
<proteinExistence type="predicted"/>
<dbReference type="EMBL" id="JAMDMJ010000025">
    <property type="protein sequence ID" value="MCY9597897.1"/>
    <property type="molecule type" value="Genomic_DNA"/>
</dbReference>
<dbReference type="KEGG" id="pchi:PC41400_22425"/>
<dbReference type="RefSeq" id="WP_042232593.1">
    <property type="nucleotide sequence ID" value="NZ_CP026520.1"/>
</dbReference>
<gene>
    <name evidence="1" type="ORF">M5X16_19190</name>
    <name evidence="2" type="ORF">PC41400_22425</name>
</gene>
<sequence length="235" mass="25853">MKLLCVGAKEHSDLLLGIGRLAAVGGRRVLLIDGTSSRRLSCLVAQGLEPELVQYDEIDVACHFASLDAALEHTAASGSVLEEYDIVMVDTDRADFPGAAGAYPFEGLFLTTAYDKYTIRRTAELICSLNDVCQVNTLTSTVIIRDAVECGIDEAYVDKVLAPLPFITPDEYHKLPFDEVDLAVRIDSEYQGKVGIRRMSRAYRNVLLAVANEITGEDRAVLKRIIKQAMRRKTG</sequence>
<protein>
    <submittedName>
        <fullName evidence="2">Uncharacterized protein</fullName>
    </submittedName>
</protein>
<dbReference type="AlphaFoldDB" id="A0A410X0Q8"/>
<dbReference type="Proteomes" id="UP000288943">
    <property type="component" value="Chromosome"/>
</dbReference>
<name>A0A410X0Q8_9BACL</name>
<organism evidence="2 3">
    <name type="scientific">Paenibacillus chitinolyticus</name>
    <dbReference type="NCBI Taxonomy" id="79263"/>
    <lineage>
        <taxon>Bacteria</taxon>
        <taxon>Bacillati</taxon>
        <taxon>Bacillota</taxon>
        <taxon>Bacilli</taxon>
        <taxon>Bacillales</taxon>
        <taxon>Paenibacillaceae</taxon>
        <taxon>Paenibacillus</taxon>
    </lineage>
</organism>
<dbReference type="Proteomes" id="UP001527202">
    <property type="component" value="Unassembled WGS sequence"/>
</dbReference>
<accession>A0A410X0Q8</accession>
<keyword evidence="4" id="KW-1185">Reference proteome</keyword>
<dbReference type="GeneID" id="95377553"/>
<evidence type="ECO:0000313" key="3">
    <source>
        <dbReference type="Proteomes" id="UP000288943"/>
    </source>
</evidence>
<evidence type="ECO:0000313" key="1">
    <source>
        <dbReference type="EMBL" id="MCY9597897.1"/>
    </source>
</evidence>
<dbReference type="OrthoDB" id="2610621at2"/>
<dbReference type="EMBL" id="CP026520">
    <property type="protein sequence ID" value="QAV20276.1"/>
    <property type="molecule type" value="Genomic_DNA"/>
</dbReference>
<reference evidence="2 3" key="1">
    <citation type="submission" date="2018-01" db="EMBL/GenBank/DDBJ databases">
        <title>The whole genome sequencing and assembly of Paenibacillus chitinolyticus KCCM 41400 strain.</title>
        <authorList>
            <person name="Kim J.-Y."/>
            <person name="Park M.-K."/>
            <person name="Lee Y.-J."/>
            <person name="Yi H."/>
            <person name="Bahn Y.-S."/>
            <person name="Kim J.F."/>
            <person name="Lee D.-W."/>
        </authorList>
    </citation>
    <scope>NUCLEOTIDE SEQUENCE [LARGE SCALE GENOMIC DNA]</scope>
    <source>
        <strain evidence="2 3">KCCM 41400</strain>
    </source>
</reference>
<evidence type="ECO:0000313" key="4">
    <source>
        <dbReference type="Proteomes" id="UP001527202"/>
    </source>
</evidence>
<reference evidence="1 4" key="2">
    <citation type="submission" date="2022-05" db="EMBL/GenBank/DDBJ databases">
        <title>Genome Sequencing of Bee-Associated Microbes.</title>
        <authorList>
            <person name="Dunlap C."/>
        </authorList>
    </citation>
    <scope>NUCLEOTIDE SEQUENCE [LARGE SCALE GENOMIC DNA]</scope>
    <source>
        <strain evidence="1 4">NRRL B-23120</strain>
    </source>
</reference>